<sequence length="515" mass="60208">MDILNEAVSKEAKVLDMESKDVKLKKKKTFEKDLATKIASIHHCEEIIRTLEQEKRRLTEKLGSEEFFESSSNKEKENLLNTLLPKKSGILEQKAGKIREETEESVFESNNVVSQKGVLPQYASLIIKSVMNYYKYLSNLKWIWSKKSIFQNVEYVESTMKVEENGRSKDKKSTFEDELYALKSDSSKKRKIIHGGNVQNLFGLQNLGNTCFINACLESLRFIRLFTHVFTSDEYIEVLDRKSSTIGQFCKETAFLYKNLELGTGTFSPFEMKSLLKEYCPLYQEGAQFDSSEFIEFLLTNLHEELKSRRNGASIVSTLCFGKILLRFSCLRCQNNWTSEDVFKVLRVPAIENSSLLDCIHKSLENEEIRDYKCQNCATPQILLKYQEIEVLPKIMIVHLMRFITTFNGVEKLDNVVRIPEMLELPVKGNVKKYRLCSFIVTHRYGSLNRLLRKFRYAEAKMAIVQQKARLWFLESKSIATVQRIIRLEYRNYRSPNKNFIKRWYMQLRSENLPH</sequence>
<gene>
    <name evidence="3" type="primary">USP50_1</name>
    <name evidence="3" type="ORF">AVEN_124921_2</name>
</gene>
<evidence type="ECO:0000313" key="3">
    <source>
        <dbReference type="EMBL" id="GBN21569.1"/>
    </source>
</evidence>
<dbReference type="OrthoDB" id="2020758at2759"/>
<dbReference type="GO" id="GO:0004843">
    <property type="term" value="F:cysteine-type deubiquitinase activity"/>
    <property type="evidence" value="ECO:0007669"/>
    <property type="project" value="InterPro"/>
</dbReference>
<comment type="caution">
    <text evidence="3">The sequence shown here is derived from an EMBL/GenBank/DDBJ whole genome shotgun (WGS) entry which is preliminary data.</text>
</comment>
<reference evidence="3 4" key="1">
    <citation type="journal article" date="2019" name="Sci. Rep.">
        <title>Orb-weaving spider Araneus ventricosus genome elucidates the spidroin gene catalogue.</title>
        <authorList>
            <person name="Kono N."/>
            <person name="Nakamura H."/>
            <person name="Ohtoshi R."/>
            <person name="Moran D.A.P."/>
            <person name="Shinohara A."/>
            <person name="Yoshida Y."/>
            <person name="Fujiwara M."/>
            <person name="Mori M."/>
            <person name="Tomita M."/>
            <person name="Arakawa K."/>
        </authorList>
    </citation>
    <scope>NUCLEOTIDE SEQUENCE [LARGE SCALE GENOMIC DNA]</scope>
</reference>
<dbReference type="InterPro" id="IPR001394">
    <property type="entry name" value="Peptidase_C19_UCH"/>
</dbReference>
<evidence type="ECO:0000313" key="4">
    <source>
        <dbReference type="Proteomes" id="UP000499080"/>
    </source>
</evidence>
<feature type="domain" description="USP" evidence="2">
    <location>
        <begin position="202"/>
        <end position="512"/>
    </location>
</feature>
<dbReference type="EMBL" id="BGPR01006755">
    <property type="protein sequence ID" value="GBN21569.1"/>
    <property type="molecule type" value="Genomic_DNA"/>
</dbReference>
<organism evidence="3 4">
    <name type="scientific">Araneus ventricosus</name>
    <name type="common">Orbweaver spider</name>
    <name type="synonym">Epeira ventricosa</name>
    <dbReference type="NCBI Taxonomy" id="182803"/>
    <lineage>
        <taxon>Eukaryota</taxon>
        <taxon>Metazoa</taxon>
        <taxon>Ecdysozoa</taxon>
        <taxon>Arthropoda</taxon>
        <taxon>Chelicerata</taxon>
        <taxon>Arachnida</taxon>
        <taxon>Araneae</taxon>
        <taxon>Araneomorphae</taxon>
        <taxon>Entelegynae</taxon>
        <taxon>Araneoidea</taxon>
        <taxon>Araneidae</taxon>
        <taxon>Araneus</taxon>
    </lineage>
</organism>
<keyword evidence="3" id="KW-0378">Hydrolase</keyword>
<dbReference type="InterPro" id="IPR038765">
    <property type="entry name" value="Papain-like_cys_pep_sf"/>
</dbReference>
<dbReference type="AlphaFoldDB" id="A0A4Y2M4B7"/>
<dbReference type="GO" id="GO:0016579">
    <property type="term" value="P:protein deubiquitination"/>
    <property type="evidence" value="ECO:0007669"/>
    <property type="project" value="InterPro"/>
</dbReference>
<accession>A0A4Y2M4B7</accession>
<dbReference type="CDD" id="cd02257">
    <property type="entry name" value="Peptidase_C19"/>
    <property type="match status" value="1"/>
</dbReference>
<dbReference type="PROSITE" id="PS50235">
    <property type="entry name" value="USP_3"/>
    <property type="match status" value="1"/>
</dbReference>
<name>A0A4Y2M4B7_ARAVE</name>
<dbReference type="GO" id="GO:0005634">
    <property type="term" value="C:nucleus"/>
    <property type="evidence" value="ECO:0007669"/>
    <property type="project" value="TreeGrafter"/>
</dbReference>
<dbReference type="SUPFAM" id="SSF54001">
    <property type="entry name" value="Cysteine proteinases"/>
    <property type="match status" value="1"/>
</dbReference>
<dbReference type="Proteomes" id="UP000499080">
    <property type="component" value="Unassembled WGS sequence"/>
</dbReference>
<dbReference type="Pfam" id="PF00443">
    <property type="entry name" value="UCH"/>
    <property type="match status" value="1"/>
</dbReference>
<protein>
    <submittedName>
        <fullName evidence="3">Ubiquitin carboxyl-terminal hydrolase 50</fullName>
    </submittedName>
</protein>
<dbReference type="InterPro" id="IPR028889">
    <property type="entry name" value="USP"/>
</dbReference>
<proteinExistence type="inferred from homology"/>
<dbReference type="PANTHER" id="PTHR24006">
    <property type="entry name" value="UBIQUITIN CARBOXYL-TERMINAL HYDROLASE"/>
    <property type="match status" value="1"/>
</dbReference>
<dbReference type="GO" id="GO:0005829">
    <property type="term" value="C:cytosol"/>
    <property type="evidence" value="ECO:0007669"/>
    <property type="project" value="TreeGrafter"/>
</dbReference>
<comment type="similarity">
    <text evidence="1">Belongs to the peptidase C19 family.</text>
</comment>
<evidence type="ECO:0000256" key="1">
    <source>
        <dbReference type="ARBA" id="ARBA00009085"/>
    </source>
</evidence>
<dbReference type="InterPro" id="IPR050164">
    <property type="entry name" value="Peptidase_C19"/>
</dbReference>
<keyword evidence="4" id="KW-1185">Reference proteome</keyword>
<dbReference type="Gene3D" id="3.90.70.10">
    <property type="entry name" value="Cysteine proteinases"/>
    <property type="match status" value="1"/>
</dbReference>
<evidence type="ECO:0000259" key="2">
    <source>
        <dbReference type="PROSITE" id="PS50235"/>
    </source>
</evidence>